<gene>
    <name evidence="2" type="ORF">GCM10012289_27210</name>
</gene>
<comment type="caution">
    <text evidence="2">The sequence shown here is derived from an EMBL/GenBank/DDBJ whole genome shotgun (WGS) entry which is preliminary data.</text>
</comment>
<evidence type="ECO:0000313" key="3">
    <source>
        <dbReference type="Proteomes" id="UP000646523"/>
    </source>
</evidence>
<keyword evidence="1" id="KW-0812">Transmembrane</keyword>
<proteinExistence type="predicted"/>
<name>A0A918DIA0_9ACTN</name>
<evidence type="ECO:0000313" key="2">
    <source>
        <dbReference type="EMBL" id="GGO68439.1"/>
    </source>
</evidence>
<reference evidence="2" key="2">
    <citation type="submission" date="2020-09" db="EMBL/GenBank/DDBJ databases">
        <authorList>
            <person name="Sun Q."/>
            <person name="Zhou Y."/>
        </authorList>
    </citation>
    <scope>NUCLEOTIDE SEQUENCE</scope>
    <source>
        <strain evidence="2">CGMCC 4.7368</strain>
    </source>
</reference>
<reference evidence="2" key="1">
    <citation type="journal article" date="2014" name="Int. J. Syst. Evol. Microbiol.">
        <title>Complete genome sequence of Corynebacterium casei LMG S-19264T (=DSM 44701T), isolated from a smear-ripened cheese.</title>
        <authorList>
            <consortium name="US DOE Joint Genome Institute (JGI-PGF)"/>
            <person name="Walter F."/>
            <person name="Albersmeier A."/>
            <person name="Kalinowski J."/>
            <person name="Ruckert C."/>
        </authorList>
    </citation>
    <scope>NUCLEOTIDE SEQUENCE</scope>
    <source>
        <strain evidence="2">CGMCC 4.7368</strain>
    </source>
</reference>
<keyword evidence="1" id="KW-0472">Membrane</keyword>
<feature type="transmembrane region" description="Helical" evidence="1">
    <location>
        <begin position="12"/>
        <end position="32"/>
    </location>
</feature>
<accession>A0A918DIA0</accession>
<keyword evidence="3" id="KW-1185">Reference proteome</keyword>
<dbReference type="Proteomes" id="UP000646523">
    <property type="component" value="Unassembled WGS sequence"/>
</dbReference>
<sequence>MMWGYGTGYWLVMGITMILFWGLIIAGIVALVRYIGGSRKTEGQVQGPQRPEDMLAERLARGEIDVDEYKRRLELLQGRR</sequence>
<evidence type="ECO:0000256" key="1">
    <source>
        <dbReference type="SAM" id="Phobius"/>
    </source>
</evidence>
<dbReference type="RefSeq" id="WP_189124422.1">
    <property type="nucleotide sequence ID" value="NZ_BMNH01000006.1"/>
</dbReference>
<protein>
    <recommendedName>
        <fullName evidence="4">SHOCT domain-containing protein</fullName>
    </recommendedName>
</protein>
<keyword evidence="1" id="KW-1133">Transmembrane helix</keyword>
<dbReference type="EMBL" id="BMNH01000006">
    <property type="protein sequence ID" value="GGO68439.1"/>
    <property type="molecule type" value="Genomic_DNA"/>
</dbReference>
<organism evidence="2 3">
    <name type="scientific">Nonomuraea cavernae</name>
    <dbReference type="NCBI Taxonomy" id="2045107"/>
    <lineage>
        <taxon>Bacteria</taxon>
        <taxon>Bacillati</taxon>
        <taxon>Actinomycetota</taxon>
        <taxon>Actinomycetes</taxon>
        <taxon>Streptosporangiales</taxon>
        <taxon>Streptosporangiaceae</taxon>
        <taxon>Nonomuraea</taxon>
    </lineage>
</organism>
<dbReference type="AlphaFoldDB" id="A0A918DIA0"/>
<evidence type="ECO:0008006" key="4">
    <source>
        <dbReference type="Google" id="ProtNLM"/>
    </source>
</evidence>